<comment type="similarity">
    <text evidence="2 8">Belongs to the TCP-1 chaperonin family.</text>
</comment>
<keyword evidence="5 8" id="KW-0067">ATP-binding</keyword>
<dbReference type="SUPFAM" id="SSF52029">
    <property type="entry name" value="GroEL apical domain-like"/>
    <property type="match status" value="1"/>
</dbReference>
<evidence type="ECO:0000256" key="4">
    <source>
        <dbReference type="ARBA" id="ARBA00022741"/>
    </source>
</evidence>
<evidence type="ECO:0000256" key="6">
    <source>
        <dbReference type="ARBA" id="ARBA00023186"/>
    </source>
</evidence>
<dbReference type="InterPro" id="IPR012721">
    <property type="entry name" value="Chap_CCT_theta"/>
</dbReference>
<name>A0A7S3QLG7_DUNTE</name>
<comment type="subcellular location">
    <subcellularLocation>
        <location evidence="1">Cytoplasm</location>
    </subcellularLocation>
</comment>
<accession>A0A7S3QLG7</accession>
<protein>
    <recommendedName>
        <fullName evidence="7">CCT-theta</fullName>
    </recommendedName>
</protein>
<evidence type="ECO:0000256" key="7">
    <source>
        <dbReference type="ARBA" id="ARBA00029602"/>
    </source>
</evidence>
<evidence type="ECO:0000313" key="9">
    <source>
        <dbReference type="EMBL" id="CAE0486356.1"/>
    </source>
</evidence>
<dbReference type="PROSITE" id="PS00995">
    <property type="entry name" value="TCP1_3"/>
    <property type="match status" value="1"/>
</dbReference>
<sequence>MAGMGLPYGLQAMLKEGHKHFAGVDEAVLRNIEACKNMAQITRTSLGPNGMNKMVINHLERLFVTSDASTIVTELEINHPAARLLVHAAKAQEQEIGDGTNLVLALGGELLGGAEGLLRDGLHTAEVSDGYYKASAKALEILETLILPGSNDMDIRNQQEVADRLQGTISSRVSGFEGILSKLVAEACVSVLPKNPYNFNVDNVRVVKIPGGGLADSRVVKGMVFRRDAEGTIKHVENAKVAVFAQGVDTATTDTKGTVLIKTAEELENYSKSEESKLEEYIKNIANTGVKVVVSGTNIGEMAMHFLEKYEIMVLRLSSKFELLRLCKATGAAARSTFGTPSPDEIGFAKQLTVRELGGANCCVLLQEGALGSISTICLRGSTEGQLDDVERAINNAVNAFKALTRDARCLAAGGAVEMEVARQLQEWSKSQTGLEQYAINKFAEAFEVVPRTLAENSGLNATDVVSALYAAHAQGQAMAGVDVDGGPPKDLSKESILDVYMTKWWAIRLATEAACTVLKVDQIIMSKQAGGPKPRGPGGDED</sequence>
<dbReference type="Pfam" id="PF00118">
    <property type="entry name" value="Cpn60_TCP1"/>
    <property type="match status" value="1"/>
</dbReference>
<dbReference type="CDD" id="cd03341">
    <property type="entry name" value="TCP1_theta"/>
    <property type="match status" value="1"/>
</dbReference>
<dbReference type="GO" id="GO:0005737">
    <property type="term" value="C:cytoplasm"/>
    <property type="evidence" value="ECO:0007669"/>
    <property type="project" value="UniProtKB-SubCell"/>
</dbReference>
<dbReference type="SUPFAM" id="SSF48592">
    <property type="entry name" value="GroEL equatorial domain-like"/>
    <property type="match status" value="1"/>
</dbReference>
<dbReference type="AlphaFoldDB" id="A0A7S3QLG7"/>
<evidence type="ECO:0000256" key="5">
    <source>
        <dbReference type="ARBA" id="ARBA00022840"/>
    </source>
</evidence>
<dbReference type="EMBL" id="HBIP01003201">
    <property type="protein sequence ID" value="CAE0486356.1"/>
    <property type="molecule type" value="Transcribed_RNA"/>
</dbReference>
<dbReference type="InterPro" id="IPR027413">
    <property type="entry name" value="GROEL-like_equatorial_sf"/>
</dbReference>
<evidence type="ECO:0000256" key="2">
    <source>
        <dbReference type="ARBA" id="ARBA00008020"/>
    </source>
</evidence>
<keyword evidence="6 8" id="KW-0143">Chaperone</keyword>
<dbReference type="Gene3D" id="1.10.560.10">
    <property type="entry name" value="GroEL-like equatorial domain"/>
    <property type="match status" value="1"/>
</dbReference>
<reference evidence="9" key="1">
    <citation type="submission" date="2021-01" db="EMBL/GenBank/DDBJ databases">
        <authorList>
            <person name="Corre E."/>
            <person name="Pelletier E."/>
            <person name="Niang G."/>
            <person name="Scheremetjew M."/>
            <person name="Finn R."/>
            <person name="Kale V."/>
            <person name="Holt S."/>
            <person name="Cochrane G."/>
            <person name="Meng A."/>
            <person name="Brown T."/>
            <person name="Cohen L."/>
        </authorList>
    </citation>
    <scope>NUCLEOTIDE SEQUENCE</scope>
    <source>
        <strain evidence="9">CCMP1320</strain>
    </source>
</reference>
<dbReference type="InterPro" id="IPR002194">
    <property type="entry name" value="Chaperonin_TCP-1_CS"/>
</dbReference>
<dbReference type="FunFam" id="3.50.7.10:FF:000008">
    <property type="entry name" value="T-complex protein 1 subunit theta"/>
    <property type="match status" value="1"/>
</dbReference>
<dbReference type="GO" id="GO:0016887">
    <property type="term" value="F:ATP hydrolysis activity"/>
    <property type="evidence" value="ECO:0007669"/>
    <property type="project" value="InterPro"/>
</dbReference>
<evidence type="ECO:0000256" key="8">
    <source>
        <dbReference type="RuleBase" id="RU004187"/>
    </source>
</evidence>
<dbReference type="InterPro" id="IPR002423">
    <property type="entry name" value="Cpn60/GroEL/TCP-1"/>
</dbReference>
<dbReference type="InterPro" id="IPR027410">
    <property type="entry name" value="TCP-1-like_intermed_sf"/>
</dbReference>
<dbReference type="PROSITE" id="PS00750">
    <property type="entry name" value="TCP1_1"/>
    <property type="match status" value="1"/>
</dbReference>
<keyword evidence="4 8" id="KW-0547">Nucleotide-binding</keyword>
<dbReference type="NCBIfam" id="TIGR02346">
    <property type="entry name" value="chap_CCT_theta"/>
    <property type="match status" value="1"/>
</dbReference>
<evidence type="ECO:0000256" key="3">
    <source>
        <dbReference type="ARBA" id="ARBA00022490"/>
    </source>
</evidence>
<dbReference type="PRINTS" id="PR00304">
    <property type="entry name" value="TCOMPLEXTCP1"/>
</dbReference>
<gene>
    <name evidence="9" type="ORF">DTER00134_LOCUS1395</name>
</gene>
<dbReference type="Gene3D" id="3.50.7.10">
    <property type="entry name" value="GroEL"/>
    <property type="match status" value="1"/>
</dbReference>
<dbReference type="GO" id="GO:0051082">
    <property type="term" value="F:unfolded protein binding"/>
    <property type="evidence" value="ECO:0007669"/>
    <property type="project" value="InterPro"/>
</dbReference>
<dbReference type="GO" id="GO:0005524">
    <property type="term" value="F:ATP binding"/>
    <property type="evidence" value="ECO:0007669"/>
    <property type="project" value="UniProtKB-KW"/>
</dbReference>
<dbReference type="SUPFAM" id="SSF54849">
    <property type="entry name" value="GroEL-intermediate domain like"/>
    <property type="match status" value="1"/>
</dbReference>
<organism evidence="9">
    <name type="scientific">Dunaliella tertiolecta</name>
    <name type="common">Green alga</name>
    <dbReference type="NCBI Taxonomy" id="3047"/>
    <lineage>
        <taxon>Eukaryota</taxon>
        <taxon>Viridiplantae</taxon>
        <taxon>Chlorophyta</taxon>
        <taxon>core chlorophytes</taxon>
        <taxon>Chlorophyceae</taxon>
        <taxon>CS clade</taxon>
        <taxon>Chlamydomonadales</taxon>
        <taxon>Dunaliellaceae</taxon>
        <taxon>Dunaliella</taxon>
    </lineage>
</organism>
<proteinExistence type="inferred from homology"/>
<dbReference type="GO" id="GO:0140662">
    <property type="term" value="F:ATP-dependent protein folding chaperone"/>
    <property type="evidence" value="ECO:0007669"/>
    <property type="project" value="InterPro"/>
</dbReference>
<keyword evidence="3" id="KW-0963">Cytoplasm</keyword>
<dbReference type="Gene3D" id="3.30.260.10">
    <property type="entry name" value="TCP-1-like chaperonin intermediate domain"/>
    <property type="match status" value="1"/>
</dbReference>
<dbReference type="InterPro" id="IPR017998">
    <property type="entry name" value="Chaperone_TCP-1"/>
</dbReference>
<dbReference type="InterPro" id="IPR027409">
    <property type="entry name" value="GroEL-like_apical_dom_sf"/>
</dbReference>
<evidence type="ECO:0000256" key="1">
    <source>
        <dbReference type="ARBA" id="ARBA00004496"/>
    </source>
</evidence>
<dbReference type="PANTHER" id="PTHR11353">
    <property type="entry name" value="CHAPERONIN"/>
    <property type="match status" value="1"/>
</dbReference>